<gene>
    <name evidence="2" type="ORF">EIB73_08160</name>
</gene>
<sequence length="249" mass="27342">MDDFNKMGTGKLDKYNSSTSKMADDNASPANEENHENGSYELSAGSDEVASSVNKPEDEATVKNENSASTENPEGDDKEEEKQEQSESKSSEHDGKYFVIPRGKAMCNKGTAFPNFKVTSHQKHYWNDAEGQADYLAVTEDDLTFNPPAAPFGSCSVKNGNPCTFAPAGKWQKPYEKVKVMGKSCLTEASELMCSIGGKITVMKHGQQSEAGKSNAIDANSAEQEILNPVVDYDEFKEEIEENDDRHAW</sequence>
<evidence type="ECO:0000256" key="1">
    <source>
        <dbReference type="SAM" id="MobiDB-lite"/>
    </source>
</evidence>
<keyword evidence="3" id="KW-1185">Reference proteome</keyword>
<dbReference type="OrthoDB" id="1215716at2"/>
<accession>A0A3G8XK17</accession>
<feature type="compositionally biased region" description="Polar residues" evidence="1">
    <location>
        <begin position="63"/>
        <end position="72"/>
    </location>
</feature>
<dbReference type="RefSeq" id="WP_125024357.1">
    <property type="nucleotide sequence ID" value="NZ_CP034159.1"/>
</dbReference>
<dbReference type="AlphaFoldDB" id="A0A3G8XK17"/>
<evidence type="ECO:0000313" key="2">
    <source>
        <dbReference type="EMBL" id="AZI33148.1"/>
    </source>
</evidence>
<protein>
    <submittedName>
        <fullName evidence="2">DUF4280 domain-containing protein</fullName>
    </submittedName>
</protein>
<feature type="region of interest" description="Disordered" evidence="1">
    <location>
        <begin position="1"/>
        <end position="95"/>
    </location>
</feature>
<evidence type="ECO:0000313" key="3">
    <source>
        <dbReference type="Proteomes" id="UP000270185"/>
    </source>
</evidence>
<dbReference type="EMBL" id="CP034159">
    <property type="protein sequence ID" value="AZI33148.1"/>
    <property type="molecule type" value="Genomic_DNA"/>
</dbReference>
<dbReference type="Proteomes" id="UP000270185">
    <property type="component" value="Chromosome"/>
</dbReference>
<dbReference type="InterPro" id="IPR025460">
    <property type="entry name" value="DUF4280"/>
</dbReference>
<organism evidence="2 3">
    <name type="scientific">Kaistella carnis</name>
    <dbReference type="NCBI Taxonomy" id="1241979"/>
    <lineage>
        <taxon>Bacteria</taxon>
        <taxon>Pseudomonadati</taxon>
        <taxon>Bacteroidota</taxon>
        <taxon>Flavobacteriia</taxon>
        <taxon>Flavobacteriales</taxon>
        <taxon>Weeksellaceae</taxon>
        <taxon>Chryseobacterium group</taxon>
        <taxon>Kaistella</taxon>
    </lineage>
</organism>
<dbReference type="KEGG" id="ccas:EIB73_08160"/>
<feature type="compositionally biased region" description="Basic and acidic residues" evidence="1">
    <location>
        <begin position="80"/>
        <end position="95"/>
    </location>
</feature>
<reference evidence="3" key="1">
    <citation type="submission" date="2018-11" db="EMBL/GenBank/DDBJ databases">
        <title>Proposal to divide the Flavobacteriaceae and reorganize its genera based on Amino Acid Identity values calculated from whole genome sequences.</title>
        <authorList>
            <person name="Nicholson A.C."/>
            <person name="Gulvik C.A."/>
            <person name="Whitney A.M."/>
            <person name="Humrighouse B.W."/>
            <person name="Bell M."/>
            <person name="Holmes B."/>
            <person name="Steigerwalt A.G."/>
            <person name="Villarma A."/>
            <person name="Sheth M."/>
            <person name="Batra D."/>
            <person name="Pryor J."/>
            <person name="Bernardet J.-F."/>
            <person name="Hugo C."/>
            <person name="Kampfer P."/>
            <person name="Newman J.D."/>
            <person name="McQuiston J.R."/>
        </authorList>
    </citation>
    <scope>NUCLEOTIDE SEQUENCE [LARGE SCALE GENOMIC DNA]</scope>
    <source>
        <strain evidence="3">G0081</strain>
    </source>
</reference>
<proteinExistence type="predicted"/>
<dbReference type="Pfam" id="PF14107">
    <property type="entry name" value="DUF4280"/>
    <property type="match status" value="1"/>
</dbReference>
<name>A0A3G8XK17_9FLAO</name>